<protein>
    <submittedName>
        <fullName evidence="2">Uncharacterized protein</fullName>
    </submittedName>
</protein>
<reference evidence="2 3" key="1">
    <citation type="submission" date="2021-06" db="EMBL/GenBank/DDBJ databases">
        <title>Caerostris extrusa draft genome.</title>
        <authorList>
            <person name="Kono N."/>
            <person name="Arakawa K."/>
        </authorList>
    </citation>
    <scope>NUCLEOTIDE SEQUENCE [LARGE SCALE GENOMIC DNA]</scope>
</reference>
<keyword evidence="3" id="KW-1185">Reference proteome</keyword>
<organism evidence="2 3">
    <name type="scientific">Caerostris extrusa</name>
    <name type="common">Bark spider</name>
    <name type="synonym">Caerostris bankana</name>
    <dbReference type="NCBI Taxonomy" id="172846"/>
    <lineage>
        <taxon>Eukaryota</taxon>
        <taxon>Metazoa</taxon>
        <taxon>Ecdysozoa</taxon>
        <taxon>Arthropoda</taxon>
        <taxon>Chelicerata</taxon>
        <taxon>Arachnida</taxon>
        <taxon>Araneae</taxon>
        <taxon>Araneomorphae</taxon>
        <taxon>Entelegynae</taxon>
        <taxon>Araneoidea</taxon>
        <taxon>Araneidae</taxon>
        <taxon>Caerostris</taxon>
    </lineage>
</organism>
<comment type="caution">
    <text evidence="2">The sequence shown here is derived from an EMBL/GenBank/DDBJ whole genome shotgun (WGS) entry which is preliminary data.</text>
</comment>
<sequence>MNPRPFTHYHPGSQDKQLESIEFVSNVFMMNFPRVKNNVLNAKLQRSTKKEADSLCETSAAVALRPASKESATTNHLISLPTVEGKPTPGIERPSSFPEHAPSSPPPPPSGRNFSPTKFLKGAGSREEAEKFRPL</sequence>
<accession>A0AAV4Y0I3</accession>
<evidence type="ECO:0000256" key="1">
    <source>
        <dbReference type="SAM" id="MobiDB-lite"/>
    </source>
</evidence>
<dbReference type="EMBL" id="BPLR01001178">
    <property type="protein sequence ID" value="GIZ00593.1"/>
    <property type="molecule type" value="Genomic_DNA"/>
</dbReference>
<evidence type="ECO:0000313" key="3">
    <source>
        <dbReference type="Proteomes" id="UP001054945"/>
    </source>
</evidence>
<name>A0AAV4Y0I3_CAEEX</name>
<proteinExistence type="predicted"/>
<gene>
    <name evidence="2" type="ORF">CEXT_694361</name>
</gene>
<evidence type="ECO:0000313" key="2">
    <source>
        <dbReference type="EMBL" id="GIZ00593.1"/>
    </source>
</evidence>
<feature type="compositionally biased region" description="Basic and acidic residues" evidence="1">
    <location>
        <begin position="124"/>
        <end position="135"/>
    </location>
</feature>
<dbReference type="Proteomes" id="UP001054945">
    <property type="component" value="Unassembled WGS sequence"/>
</dbReference>
<feature type="region of interest" description="Disordered" evidence="1">
    <location>
        <begin position="64"/>
        <end position="135"/>
    </location>
</feature>
<dbReference type="AlphaFoldDB" id="A0AAV4Y0I3"/>